<feature type="region of interest" description="Disordered" evidence="1">
    <location>
        <begin position="1"/>
        <end position="203"/>
    </location>
</feature>
<keyword evidence="3" id="KW-1185">Reference proteome</keyword>
<sequence>MGNEQSRVYMDYKNQQYVRTRRRTSRDRPRNQSTRNQAPRHDDDLFNGGDHGRGQSQYSRSQAPQEDRDYYSEDEYAQPLSRNERAQPHREERAPSSYSERPPHVPQARGREGAPRSEITREYMSQAFDPCRQAQYEQRPSRMEKERVSVVKNRDSPPDPGRKHSRRDRSAMPAPLNVQRQRLRPAMLREEQYHSSAGPTRPF</sequence>
<comment type="caution">
    <text evidence="2">The sequence shown here is derived from an EMBL/GenBank/DDBJ whole genome shotgun (WGS) entry which is preliminary data.</text>
</comment>
<accession>A0ABR3ZWK2</accession>
<name>A0ABR3ZWK2_9LECA</name>
<reference evidence="2 3" key="1">
    <citation type="submission" date="2024-09" db="EMBL/GenBank/DDBJ databases">
        <title>Rethinking Asexuality: The Enigmatic Case of Functional Sexual Genes in Lepraria (Stereocaulaceae).</title>
        <authorList>
            <person name="Doellman M."/>
            <person name="Sun Y."/>
            <person name="Barcenas-Pena A."/>
            <person name="Lumbsch H.T."/>
            <person name="Grewe F."/>
        </authorList>
    </citation>
    <scope>NUCLEOTIDE SEQUENCE [LARGE SCALE GENOMIC DNA]</scope>
    <source>
        <strain evidence="2 3">Mercado 3170</strain>
    </source>
</reference>
<protein>
    <submittedName>
        <fullName evidence="2">Uncharacterized protein</fullName>
    </submittedName>
</protein>
<dbReference type="Proteomes" id="UP001590950">
    <property type="component" value="Unassembled WGS sequence"/>
</dbReference>
<gene>
    <name evidence="2" type="ORF">N7G274_010183</name>
</gene>
<feature type="compositionally biased region" description="Basic and acidic residues" evidence="1">
    <location>
        <begin position="82"/>
        <end position="94"/>
    </location>
</feature>
<evidence type="ECO:0000313" key="2">
    <source>
        <dbReference type="EMBL" id="KAL2037056.1"/>
    </source>
</evidence>
<evidence type="ECO:0000313" key="3">
    <source>
        <dbReference type="Proteomes" id="UP001590950"/>
    </source>
</evidence>
<evidence type="ECO:0000256" key="1">
    <source>
        <dbReference type="SAM" id="MobiDB-lite"/>
    </source>
</evidence>
<dbReference type="EMBL" id="JBEFKJ010000045">
    <property type="protein sequence ID" value="KAL2037056.1"/>
    <property type="molecule type" value="Genomic_DNA"/>
</dbReference>
<feature type="compositionally biased region" description="Basic and acidic residues" evidence="1">
    <location>
        <begin position="109"/>
        <end position="121"/>
    </location>
</feature>
<feature type="compositionally biased region" description="Polar residues" evidence="1">
    <location>
        <begin position="194"/>
        <end position="203"/>
    </location>
</feature>
<organism evidence="2 3">
    <name type="scientific">Stereocaulon virgatum</name>
    <dbReference type="NCBI Taxonomy" id="373712"/>
    <lineage>
        <taxon>Eukaryota</taxon>
        <taxon>Fungi</taxon>
        <taxon>Dikarya</taxon>
        <taxon>Ascomycota</taxon>
        <taxon>Pezizomycotina</taxon>
        <taxon>Lecanoromycetes</taxon>
        <taxon>OSLEUM clade</taxon>
        <taxon>Lecanoromycetidae</taxon>
        <taxon>Lecanorales</taxon>
        <taxon>Lecanorineae</taxon>
        <taxon>Stereocaulaceae</taxon>
        <taxon>Stereocaulon</taxon>
    </lineage>
</organism>
<feature type="compositionally biased region" description="Basic and acidic residues" evidence="1">
    <location>
        <begin position="139"/>
        <end position="162"/>
    </location>
</feature>
<proteinExistence type="predicted"/>
<feature type="compositionally biased region" description="Polar residues" evidence="1">
    <location>
        <begin position="54"/>
        <end position="64"/>
    </location>
</feature>